<feature type="domain" description="Reverse transcriptase" evidence="2">
    <location>
        <begin position="71"/>
        <end position="175"/>
    </location>
</feature>
<evidence type="ECO:0000313" key="4">
    <source>
        <dbReference type="EMBL" id="RVW62160.1"/>
    </source>
</evidence>
<protein>
    <submittedName>
        <fullName evidence="4">Retrovirus-related Pol polyprotein from transposon 17.6</fullName>
    </submittedName>
</protein>
<dbReference type="CDD" id="cd01647">
    <property type="entry name" value="RT_LTR"/>
    <property type="match status" value="1"/>
</dbReference>
<evidence type="ECO:0000313" key="5">
    <source>
        <dbReference type="Proteomes" id="UP000288805"/>
    </source>
</evidence>
<evidence type="ECO:0000256" key="1">
    <source>
        <dbReference type="ARBA" id="ARBA00023268"/>
    </source>
</evidence>
<dbReference type="InterPro" id="IPR041577">
    <property type="entry name" value="RT_RNaseH_2"/>
</dbReference>
<evidence type="ECO:0000259" key="3">
    <source>
        <dbReference type="Pfam" id="PF17919"/>
    </source>
</evidence>
<feature type="domain" description="Reverse transcriptase/retrotransposon-derived protein RNase H-like" evidence="3">
    <location>
        <begin position="237"/>
        <end position="315"/>
    </location>
</feature>
<dbReference type="EMBL" id="QGNW01000784">
    <property type="protein sequence ID" value="RVW62160.1"/>
    <property type="molecule type" value="Genomic_DNA"/>
</dbReference>
<dbReference type="Proteomes" id="UP000288805">
    <property type="component" value="Unassembled WGS sequence"/>
</dbReference>
<gene>
    <name evidence="4" type="primary">pol_118</name>
    <name evidence="4" type="ORF">CK203_062588</name>
</gene>
<dbReference type="Pfam" id="PF00078">
    <property type="entry name" value="RVT_1"/>
    <property type="match status" value="1"/>
</dbReference>
<reference evidence="4 5" key="1">
    <citation type="journal article" date="2018" name="PLoS Genet.">
        <title>Population sequencing reveals clonal diversity and ancestral inbreeding in the grapevine cultivar Chardonnay.</title>
        <authorList>
            <person name="Roach M.J."/>
            <person name="Johnson D.L."/>
            <person name="Bohlmann J."/>
            <person name="van Vuuren H.J."/>
            <person name="Jones S.J."/>
            <person name="Pretorius I.S."/>
            <person name="Schmidt S.A."/>
            <person name="Borneman A.R."/>
        </authorList>
    </citation>
    <scope>NUCLEOTIDE SEQUENCE [LARGE SCALE GENOMIC DNA]</scope>
    <source>
        <strain evidence="5">cv. Chardonnay</strain>
        <tissue evidence="4">Leaf</tissue>
    </source>
</reference>
<proteinExistence type="predicted"/>
<evidence type="ECO:0000259" key="2">
    <source>
        <dbReference type="Pfam" id="PF00078"/>
    </source>
</evidence>
<dbReference type="FunFam" id="3.30.70.270:FF:000020">
    <property type="entry name" value="Transposon Tf2-6 polyprotein-like Protein"/>
    <property type="match status" value="1"/>
</dbReference>
<dbReference type="AlphaFoldDB" id="A0A438FQC9"/>
<dbReference type="Gene3D" id="3.10.10.10">
    <property type="entry name" value="HIV Type 1 Reverse Transcriptase, subunit A, domain 1"/>
    <property type="match status" value="1"/>
</dbReference>
<dbReference type="InterPro" id="IPR043502">
    <property type="entry name" value="DNA/RNA_pol_sf"/>
</dbReference>
<dbReference type="InterPro" id="IPR043128">
    <property type="entry name" value="Rev_trsase/Diguanyl_cyclase"/>
</dbReference>
<sequence length="368" mass="42584">MPDEMSKQLPPLREVQHAIDLIPGSSLRNLPHYRMSPTENEELNRQVQQLLDNGFIRESLSPCVVLVLLTPKKDNTWRMCIDSRAINKITVKYQFLIPRLEDMLDLLSGASIITKIDLRSGYHQIQIRPGDEWKTAFKTKDGLFEWLVMPFRLTNAPSTFMHVMMQALKPFLGKFVDQGVEADPTKVQVIKSWHVPRNFFEVLNFHGLATFYRRFIRNFSTIMASIIECLKSKQIVWTITTNNAFNEIKTKMGEAPVLKLPDFSKIFEIACDASHVRVGGVLSQEEHSIAFYSEKLNEARRRYSTYDMEFYALQFDFVIKHKSGTENKVVDALSRRPHLLVVSSVNTMEFDSLKQHYSTDADFGVIWR</sequence>
<dbReference type="SUPFAM" id="SSF56672">
    <property type="entry name" value="DNA/RNA polymerases"/>
    <property type="match status" value="1"/>
</dbReference>
<dbReference type="InterPro" id="IPR000477">
    <property type="entry name" value="RT_dom"/>
</dbReference>
<dbReference type="PANTHER" id="PTHR37984">
    <property type="entry name" value="PROTEIN CBG26694"/>
    <property type="match status" value="1"/>
</dbReference>
<comment type="caution">
    <text evidence="4">The sequence shown here is derived from an EMBL/GenBank/DDBJ whole genome shotgun (WGS) entry which is preliminary data.</text>
</comment>
<dbReference type="InterPro" id="IPR050951">
    <property type="entry name" value="Retrovirus_Pol_polyprotein"/>
</dbReference>
<accession>A0A438FQC9</accession>
<dbReference type="Pfam" id="PF17919">
    <property type="entry name" value="RT_RNaseH_2"/>
    <property type="match status" value="1"/>
</dbReference>
<dbReference type="Gene3D" id="3.30.70.270">
    <property type="match status" value="2"/>
</dbReference>
<organism evidence="4 5">
    <name type="scientific">Vitis vinifera</name>
    <name type="common">Grape</name>
    <dbReference type="NCBI Taxonomy" id="29760"/>
    <lineage>
        <taxon>Eukaryota</taxon>
        <taxon>Viridiplantae</taxon>
        <taxon>Streptophyta</taxon>
        <taxon>Embryophyta</taxon>
        <taxon>Tracheophyta</taxon>
        <taxon>Spermatophyta</taxon>
        <taxon>Magnoliopsida</taxon>
        <taxon>eudicotyledons</taxon>
        <taxon>Gunneridae</taxon>
        <taxon>Pentapetalae</taxon>
        <taxon>rosids</taxon>
        <taxon>Vitales</taxon>
        <taxon>Vitaceae</taxon>
        <taxon>Viteae</taxon>
        <taxon>Vitis</taxon>
    </lineage>
</organism>
<keyword evidence="1" id="KW-0511">Multifunctional enzyme</keyword>
<dbReference type="GO" id="GO:0003824">
    <property type="term" value="F:catalytic activity"/>
    <property type="evidence" value="ECO:0007669"/>
    <property type="project" value="UniProtKB-KW"/>
</dbReference>
<dbReference type="PANTHER" id="PTHR37984:SF5">
    <property type="entry name" value="PROTEIN NYNRIN-LIKE"/>
    <property type="match status" value="1"/>
</dbReference>
<name>A0A438FQC9_VITVI</name>